<evidence type="ECO:0000313" key="3">
    <source>
        <dbReference type="Proteomes" id="UP000075604"/>
    </source>
</evidence>
<evidence type="ECO:0000259" key="1">
    <source>
        <dbReference type="PROSITE" id="PS50042"/>
    </source>
</evidence>
<organism evidence="2 3">
    <name type="scientific">Sorangium cellulosum</name>
    <name type="common">Polyangium cellulosum</name>
    <dbReference type="NCBI Taxonomy" id="56"/>
    <lineage>
        <taxon>Bacteria</taxon>
        <taxon>Pseudomonadati</taxon>
        <taxon>Myxococcota</taxon>
        <taxon>Polyangia</taxon>
        <taxon>Polyangiales</taxon>
        <taxon>Polyangiaceae</taxon>
        <taxon>Sorangium</taxon>
    </lineage>
</organism>
<keyword evidence="2" id="KW-0808">Transferase</keyword>
<dbReference type="InterPro" id="IPR029063">
    <property type="entry name" value="SAM-dependent_MTases_sf"/>
</dbReference>
<dbReference type="SMART" id="SM00100">
    <property type="entry name" value="cNMP"/>
    <property type="match status" value="1"/>
</dbReference>
<dbReference type="PANTHER" id="PTHR24567">
    <property type="entry name" value="CRP FAMILY TRANSCRIPTIONAL REGULATORY PROTEIN"/>
    <property type="match status" value="1"/>
</dbReference>
<dbReference type="GO" id="GO:0032259">
    <property type="term" value="P:methylation"/>
    <property type="evidence" value="ECO:0007669"/>
    <property type="project" value="UniProtKB-KW"/>
</dbReference>
<accession>A0A150P7B1</accession>
<dbReference type="GO" id="GO:0005829">
    <property type="term" value="C:cytosol"/>
    <property type="evidence" value="ECO:0007669"/>
    <property type="project" value="TreeGrafter"/>
</dbReference>
<dbReference type="SUPFAM" id="SSF51206">
    <property type="entry name" value="cAMP-binding domain-like"/>
    <property type="match status" value="1"/>
</dbReference>
<dbReference type="InterPro" id="IPR000595">
    <property type="entry name" value="cNMP-bd_dom"/>
</dbReference>
<dbReference type="GO" id="GO:0003700">
    <property type="term" value="F:DNA-binding transcription factor activity"/>
    <property type="evidence" value="ECO:0007669"/>
    <property type="project" value="TreeGrafter"/>
</dbReference>
<evidence type="ECO:0000313" key="2">
    <source>
        <dbReference type="EMBL" id="KYF51565.1"/>
    </source>
</evidence>
<dbReference type="Proteomes" id="UP000075604">
    <property type="component" value="Unassembled WGS sequence"/>
</dbReference>
<reference evidence="2 3" key="1">
    <citation type="submission" date="2014-02" db="EMBL/GenBank/DDBJ databases">
        <title>The small core and large imbalanced accessory genome model reveals a collaborative survival strategy of Sorangium cellulosum strains in nature.</title>
        <authorList>
            <person name="Han K."/>
            <person name="Peng R."/>
            <person name="Blom J."/>
            <person name="Li Y.-Z."/>
        </authorList>
    </citation>
    <scope>NUCLEOTIDE SEQUENCE [LARGE SCALE GENOMIC DNA]</scope>
    <source>
        <strain evidence="2 3">So0157-18</strain>
    </source>
</reference>
<sequence length="485" mass="53706">MSTGFEFLTQDDERLLLEKSTCVTYRPGEQILEEGSRRQGIFIVRSGLVGVEVAHLGRGVALRQLGPGAIFGEMSFLESAAASASVVAREECTLDVIEGPYVHSLLASVPGLAARFYQSLAIMLAQRLRENTAMLPPLLVEDVPQVNRFHAARTGQAGTNNIPPKLIDTVEQFKFEMMIADRMVKEAKHPEAEIQEKVSAACQTIVSALREHIERERHLEKGIGAYVFRETFSLFMLSRTVDRCYTKPRGYAGDFYTIEMMYNDEPAGDGRLGRFIDHWGLELEACRAVKNRRGVLSRALRDACRVHGPGQVLVTSLASGPARELFDLFAEGGEPPDIKATCIDIDNQALAYAAGIAEELGVMDRFSFAQDNVVRLAHGRGRTVLKPQHMIYSIGLTDYLRDDLVVSLLNCMHDKLLPGGIAVVGNFGVNNPSKAFMDHVLEWELIHRSADDLKTLFTRSKFGGTPVEVRAEEAQVNLFAFCTKT</sequence>
<dbReference type="Gene3D" id="2.60.120.10">
    <property type="entry name" value="Jelly Rolls"/>
    <property type="match status" value="1"/>
</dbReference>
<dbReference type="AlphaFoldDB" id="A0A150P7B1"/>
<dbReference type="Pfam" id="PF00027">
    <property type="entry name" value="cNMP_binding"/>
    <property type="match status" value="1"/>
</dbReference>
<dbReference type="InterPro" id="IPR018490">
    <property type="entry name" value="cNMP-bd_dom_sf"/>
</dbReference>
<keyword evidence="2" id="KW-0489">Methyltransferase</keyword>
<dbReference type="InterPro" id="IPR014710">
    <property type="entry name" value="RmlC-like_jellyroll"/>
</dbReference>
<name>A0A150P7B1_SORCE</name>
<dbReference type="InterPro" id="IPR050397">
    <property type="entry name" value="Env_Response_Regulators"/>
</dbReference>
<gene>
    <name evidence="2" type="ORF">BE04_04785</name>
</gene>
<dbReference type="GO" id="GO:0008168">
    <property type="term" value="F:methyltransferase activity"/>
    <property type="evidence" value="ECO:0007669"/>
    <property type="project" value="UniProtKB-KW"/>
</dbReference>
<dbReference type="PROSITE" id="PS50042">
    <property type="entry name" value="CNMP_BINDING_3"/>
    <property type="match status" value="1"/>
</dbReference>
<dbReference type="SUPFAM" id="SSF53335">
    <property type="entry name" value="S-adenosyl-L-methionine-dependent methyltransferases"/>
    <property type="match status" value="1"/>
</dbReference>
<dbReference type="Gene3D" id="3.40.50.150">
    <property type="entry name" value="Vaccinia Virus protein VP39"/>
    <property type="match status" value="1"/>
</dbReference>
<proteinExistence type="predicted"/>
<dbReference type="PANTHER" id="PTHR24567:SF74">
    <property type="entry name" value="HTH-TYPE TRANSCRIPTIONAL REGULATOR ARCR"/>
    <property type="match status" value="1"/>
</dbReference>
<comment type="caution">
    <text evidence="2">The sequence shown here is derived from an EMBL/GenBank/DDBJ whole genome shotgun (WGS) entry which is preliminary data.</text>
</comment>
<dbReference type="CDD" id="cd00038">
    <property type="entry name" value="CAP_ED"/>
    <property type="match status" value="1"/>
</dbReference>
<dbReference type="EMBL" id="JELX01003690">
    <property type="protein sequence ID" value="KYF51565.1"/>
    <property type="molecule type" value="Genomic_DNA"/>
</dbReference>
<protein>
    <submittedName>
        <fullName evidence="2">SAM-dependent methyltransferase</fullName>
    </submittedName>
</protein>
<feature type="domain" description="Cyclic nucleotide-binding" evidence="1">
    <location>
        <begin position="4"/>
        <end position="123"/>
    </location>
</feature>